<keyword evidence="2" id="KW-0812">Transmembrane</keyword>
<dbReference type="EMBL" id="JAQMLR010000004">
    <property type="protein sequence ID" value="MDB8738347.1"/>
    <property type="molecule type" value="Genomic_DNA"/>
</dbReference>
<feature type="compositionally biased region" description="Low complexity" evidence="1">
    <location>
        <begin position="162"/>
        <end position="200"/>
    </location>
</feature>
<reference evidence="5" key="1">
    <citation type="submission" date="2023-01" db="EMBL/GenBank/DDBJ databases">
        <title>Human gut microbiome strain richness.</title>
        <authorList>
            <person name="Chen-Liaw A."/>
        </authorList>
    </citation>
    <scope>NUCLEOTIDE SEQUENCE</scope>
    <source>
        <strain evidence="5">1001217st1_A9_1001217B_191108</strain>
    </source>
</reference>
<feature type="transmembrane region" description="Helical" evidence="2">
    <location>
        <begin position="352"/>
        <end position="372"/>
    </location>
</feature>
<accession>A0AB35J216</accession>
<keyword evidence="2" id="KW-0472">Membrane</keyword>
<evidence type="ECO:0000259" key="4">
    <source>
        <dbReference type="Pfam" id="PF14283"/>
    </source>
</evidence>
<name>A0AB35J216_MEDGN</name>
<protein>
    <submittedName>
        <fullName evidence="5">DUF4366 domain-containing protein</fullName>
    </submittedName>
</protein>
<gene>
    <name evidence="5" type="ORF">PNU63_06085</name>
</gene>
<comment type="caution">
    <text evidence="5">The sequence shown here is derived from an EMBL/GenBank/DDBJ whole genome shotgun (WGS) entry which is preliminary data.</text>
</comment>
<proteinExistence type="predicted"/>
<evidence type="ECO:0000256" key="1">
    <source>
        <dbReference type="SAM" id="MobiDB-lite"/>
    </source>
</evidence>
<feature type="domain" description="Mobile element protein CD1107-like" evidence="4">
    <location>
        <begin position="225"/>
        <end position="379"/>
    </location>
</feature>
<sequence>MRIKKLSLFLALMLAIGATVLPLTAYAAGGKDTTPPELTASLDGGTLKVESSDDNSGVEAVFVDGNRINSLTNGAAKVTLKDYAGTEKQVIVYAQDYAGNRSEAVKFDNPYYEEPKETEKPSAAPAQTGTVKPTQAPAASSGSQGAATQNNGGGSTSNKGISSAGASTGGSTSSGNHSGSNNSGNSSNAGTNTGQADSSGGTSGGSTSSGGSSSESSTSSVPEGAFTPEGTGTVLDTATGADGDKQFYTITTEDGNVFYLIVDGKRDSNNVYFLNGVTESDLMALAEKSDGSMSVIPAEDVCTCTEKCAAGEVNTSCPVCKNDLKGCIGKEKPEETEKPEEPEPSKKNTGSAGTIIFVIVALLAVGGAGYYVKIVRPKQLAEDDEDFEDGGYGEGFDPDEAFGETEYLSEDDFDDRMDDNEPEDGE</sequence>
<feature type="compositionally biased region" description="Low complexity" evidence="1">
    <location>
        <begin position="209"/>
        <end position="220"/>
    </location>
</feature>
<evidence type="ECO:0000313" key="6">
    <source>
        <dbReference type="Proteomes" id="UP001211731"/>
    </source>
</evidence>
<feature type="signal peptide" evidence="3">
    <location>
        <begin position="1"/>
        <end position="27"/>
    </location>
</feature>
<feature type="region of interest" description="Disordered" evidence="1">
    <location>
        <begin position="113"/>
        <end position="240"/>
    </location>
</feature>
<keyword evidence="2" id="KW-1133">Transmembrane helix</keyword>
<dbReference type="AlphaFoldDB" id="A0AB35J216"/>
<dbReference type="InterPro" id="IPR025376">
    <property type="entry name" value="CD1107-like_dom"/>
</dbReference>
<feature type="region of interest" description="Disordered" evidence="1">
    <location>
        <begin position="382"/>
        <end position="426"/>
    </location>
</feature>
<dbReference type="RefSeq" id="WP_272107117.1">
    <property type="nucleotide sequence ID" value="NZ_JAQMLO010000007.1"/>
</dbReference>
<evidence type="ECO:0000256" key="2">
    <source>
        <dbReference type="SAM" id="Phobius"/>
    </source>
</evidence>
<feature type="chain" id="PRO_5044228047" evidence="3">
    <location>
        <begin position="28"/>
        <end position="426"/>
    </location>
</feature>
<organism evidence="5 6">
    <name type="scientific">Mediterraneibacter gnavus</name>
    <name type="common">Ruminococcus gnavus</name>
    <dbReference type="NCBI Taxonomy" id="33038"/>
    <lineage>
        <taxon>Bacteria</taxon>
        <taxon>Bacillati</taxon>
        <taxon>Bacillota</taxon>
        <taxon>Clostridia</taxon>
        <taxon>Lachnospirales</taxon>
        <taxon>Lachnospiraceae</taxon>
        <taxon>Mediterraneibacter</taxon>
    </lineage>
</organism>
<feature type="compositionally biased region" description="Low complexity" evidence="1">
    <location>
        <begin position="133"/>
        <end position="149"/>
    </location>
</feature>
<feature type="compositionally biased region" description="Basic and acidic residues" evidence="1">
    <location>
        <begin position="330"/>
        <end position="346"/>
    </location>
</feature>
<keyword evidence="3" id="KW-0732">Signal</keyword>
<evidence type="ECO:0000256" key="3">
    <source>
        <dbReference type="SAM" id="SignalP"/>
    </source>
</evidence>
<dbReference type="Proteomes" id="UP001211731">
    <property type="component" value="Unassembled WGS sequence"/>
</dbReference>
<feature type="region of interest" description="Disordered" evidence="1">
    <location>
        <begin position="330"/>
        <end position="349"/>
    </location>
</feature>
<dbReference type="Pfam" id="PF14283">
    <property type="entry name" value="CD1107-like"/>
    <property type="match status" value="1"/>
</dbReference>
<evidence type="ECO:0000313" key="5">
    <source>
        <dbReference type="EMBL" id="MDB8738347.1"/>
    </source>
</evidence>